<keyword evidence="3" id="KW-1185">Reference proteome</keyword>
<dbReference type="Gene3D" id="3.40.50.300">
    <property type="entry name" value="P-loop containing nucleotide triphosphate hydrolases"/>
    <property type="match status" value="1"/>
</dbReference>
<dbReference type="Proteomes" id="UP000266188">
    <property type="component" value="Unassembled WGS sequence"/>
</dbReference>
<evidence type="ECO:0000313" key="3">
    <source>
        <dbReference type="Proteomes" id="UP000266188"/>
    </source>
</evidence>
<organism evidence="2 3">
    <name type="scientific">Aspergillus sclerotialis</name>
    <dbReference type="NCBI Taxonomy" id="2070753"/>
    <lineage>
        <taxon>Eukaryota</taxon>
        <taxon>Fungi</taxon>
        <taxon>Dikarya</taxon>
        <taxon>Ascomycota</taxon>
        <taxon>Pezizomycotina</taxon>
        <taxon>Eurotiomycetes</taxon>
        <taxon>Eurotiomycetidae</taxon>
        <taxon>Eurotiales</taxon>
        <taxon>Aspergillaceae</taxon>
        <taxon>Aspergillus</taxon>
        <taxon>Aspergillus subgen. Polypaecilum</taxon>
    </lineage>
</organism>
<reference evidence="3" key="1">
    <citation type="submission" date="2017-02" db="EMBL/GenBank/DDBJ databases">
        <authorList>
            <person name="Tafer H."/>
            <person name="Lopandic K."/>
        </authorList>
    </citation>
    <scope>NUCLEOTIDE SEQUENCE [LARGE SCALE GENOMIC DNA]</scope>
    <source>
        <strain evidence="3">CBS 366.77</strain>
    </source>
</reference>
<gene>
    <name evidence="2" type="ORF">PHISCL_03895</name>
</gene>
<dbReference type="AlphaFoldDB" id="A0A3A3A0U2"/>
<feature type="region of interest" description="Disordered" evidence="1">
    <location>
        <begin position="1"/>
        <end position="22"/>
    </location>
</feature>
<accession>A0A3A3A0U2</accession>
<evidence type="ECO:0000313" key="2">
    <source>
        <dbReference type="EMBL" id="RJE23755.1"/>
    </source>
</evidence>
<sequence>MHFDKESAAARGNEIVAETNPEPANTVEALGTRVSESEIVEQPELDRYGKPTKRIKCSETSASAQLQKRVISLDMANMVHPANSLSAHVLTEKKMEGLKVVTEKKKTLEKMVRELLNIKDPKFDITQFFLSIDTSACFTNHKVNSFFNPPHVETVVNLLIRNYRAGGYKGNEILIATPEAAQCTRYEREFRVLDHLPIEYRPIVGMLDKIMETKARVLIFDVTKAAPRRQAHHIIYDMLEVSNLKTFDVRVDVCRLSSKLIAITPRTYTGRLPKQIPKRRPRDPAFGGLRTGFGV</sequence>
<protein>
    <submittedName>
        <fullName evidence="2">Uncharacterized protein</fullName>
    </submittedName>
</protein>
<dbReference type="EMBL" id="MVGC01000106">
    <property type="protein sequence ID" value="RJE23755.1"/>
    <property type="molecule type" value="Genomic_DNA"/>
</dbReference>
<proteinExistence type="predicted"/>
<dbReference type="InterPro" id="IPR027417">
    <property type="entry name" value="P-loop_NTPase"/>
</dbReference>
<evidence type="ECO:0000256" key="1">
    <source>
        <dbReference type="SAM" id="MobiDB-lite"/>
    </source>
</evidence>
<dbReference type="STRING" id="2070753.A0A3A3A0U2"/>
<name>A0A3A3A0U2_9EURO</name>
<comment type="caution">
    <text evidence="2">The sequence shown here is derived from an EMBL/GenBank/DDBJ whole genome shotgun (WGS) entry which is preliminary data.</text>
</comment>